<dbReference type="Proteomes" id="UP000531561">
    <property type="component" value="Unassembled WGS sequence"/>
</dbReference>
<feature type="transmembrane region" description="Helical" evidence="6">
    <location>
        <begin position="138"/>
        <end position="158"/>
    </location>
</feature>
<dbReference type="PROSITE" id="PS50850">
    <property type="entry name" value="MFS"/>
    <property type="match status" value="1"/>
</dbReference>
<dbReference type="GO" id="GO:0015174">
    <property type="term" value="F:basic amino acid transmembrane transporter activity"/>
    <property type="evidence" value="ECO:0007669"/>
    <property type="project" value="TreeGrafter"/>
</dbReference>
<feature type="region of interest" description="Disordered" evidence="5">
    <location>
        <begin position="1"/>
        <end position="26"/>
    </location>
</feature>
<feature type="domain" description="Major facilitator superfamily (MFS) profile" evidence="7">
    <location>
        <begin position="141"/>
        <end position="631"/>
    </location>
</feature>
<feature type="transmembrane region" description="Helical" evidence="6">
    <location>
        <begin position="470"/>
        <end position="489"/>
    </location>
</feature>
<feature type="transmembrane region" description="Helical" evidence="6">
    <location>
        <begin position="231"/>
        <end position="255"/>
    </location>
</feature>
<dbReference type="RefSeq" id="XP_037191230.1">
    <property type="nucleotide sequence ID" value="XM_037336020.1"/>
</dbReference>
<evidence type="ECO:0000256" key="4">
    <source>
        <dbReference type="ARBA" id="ARBA00023136"/>
    </source>
</evidence>
<feature type="transmembrane region" description="Helical" evidence="6">
    <location>
        <begin position="607"/>
        <end position="626"/>
    </location>
</feature>
<evidence type="ECO:0000313" key="9">
    <source>
        <dbReference type="Proteomes" id="UP000531561"/>
    </source>
</evidence>
<gene>
    <name evidence="8" type="ORF">Bfra_005640</name>
</gene>
<dbReference type="InterPro" id="IPR011701">
    <property type="entry name" value="MFS"/>
</dbReference>
<sequence>MAENNHRAGGHNTSSHTATETTPLLFPPRSDTPAIEEVLVDNDGDSTGTDIDPNEFDLMLSRTTSFTAIGIETNPQESSMFRSSRIHHHTKRGSRNSSRVSTRRKSISGSIRSIRETIEDEDEEPKSPFLGGVGVKRFWLIFGGVLLTYTLSSFDSTIMVSSHPVITSYFHASNSASWLSTAFLLTSTSFQPIFGRLSDAMGRKPPYIFSMILFLVSTIWCALAQSMTSFIIARAVCGLGAGGVMSMGSIITSDLIPIEIRGAYQSYLNIVFGIGAASGAALGGAIADHLGWRWEFGVQVPGLILCLIVSCFVIPNDLGLNRGKKTLKEALSVFDYKGSLLLMATITFFILAIVKSRRQYLPLDTPFNPHLYNPHHHRSSPIHHNRILRPQPVMPLSLITHNPRGSLIVGNALGAIVINAVLFNIPLYFQAVLLESPTASGLRLIIPSIAASAIGTLTGFLITWTRNLKTPLVLGVSLYVIGTIGLVAMNRSLPNWAYVLLLIPSSMGQGFQMPGSFMSVLAVSEQGEQAVVTTTLVLWRCMGQVLGVAVSSLIVQNSLVGFLNVNVVGPDKEKVIEAVRSSVQAVAGLEPHYRDQVIDSYAEALKAAYIFALAVSVLSFGITIGVKLPKLGFRK</sequence>
<feature type="transmembrane region" description="Helical" evidence="6">
    <location>
        <begin position="267"/>
        <end position="286"/>
    </location>
</feature>
<dbReference type="SUPFAM" id="SSF103473">
    <property type="entry name" value="MFS general substrate transporter"/>
    <property type="match status" value="1"/>
</dbReference>
<evidence type="ECO:0000256" key="1">
    <source>
        <dbReference type="ARBA" id="ARBA00004141"/>
    </source>
</evidence>
<feature type="region of interest" description="Disordered" evidence="5">
    <location>
        <begin position="78"/>
        <end position="126"/>
    </location>
</feature>
<dbReference type="Pfam" id="PF07690">
    <property type="entry name" value="MFS_1"/>
    <property type="match status" value="1"/>
</dbReference>
<evidence type="ECO:0000259" key="7">
    <source>
        <dbReference type="PROSITE" id="PS50850"/>
    </source>
</evidence>
<evidence type="ECO:0000256" key="3">
    <source>
        <dbReference type="ARBA" id="ARBA00022989"/>
    </source>
</evidence>
<name>A0A8H6ARQ1_9HELO</name>
<feature type="compositionally biased region" description="Polar residues" evidence="5">
    <location>
        <begin position="11"/>
        <end position="22"/>
    </location>
</feature>
<protein>
    <submittedName>
        <fullName evidence="8">Putative major facilitator superfamily transporter protein</fullName>
    </submittedName>
</protein>
<organism evidence="8 9">
    <name type="scientific">Botrytis fragariae</name>
    <dbReference type="NCBI Taxonomy" id="1964551"/>
    <lineage>
        <taxon>Eukaryota</taxon>
        <taxon>Fungi</taxon>
        <taxon>Dikarya</taxon>
        <taxon>Ascomycota</taxon>
        <taxon>Pezizomycotina</taxon>
        <taxon>Leotiomycetes</taxon>
        <taxon>Helotiales</taxon>
        <taxon>Sclerotiniaceae</taxon>
        <taxon>Botrytis</taxon>
    </lineage>
</organism>
<evidence type="ECO:0000313" key="8">
    <source>
        <dbReference type="EMBL" id="KAF5872284.1"/>
    </source>
</evidence>
<feature type="compositionally biased region" description="Basic residues" evidence="5">
    <location>
        <begin position="84"/>
        <end position="94"/>
    </location>
</feature>
<keyword evidence="4 6" id="KW-0472">Membrane</keyword>
<accession>A0A8H6ARQ1</accession>
<dbReference type="Gene3D" id="1.20.1250.20">
    <property type="entry name" value="MFS general substrate transporter like domains"/>
    <property type="match status" value="1"/>
</dbReference>
<keyword evidence="3 6" id="KW-1133">Transmembrane helix</keyword>
<proteinExistence type="predicted"/>
<dbReference type="PANTHER" id="PTHR23501:SF67">
    <property type="entry name" value="MFS MULTIDRUG EFFLUX TRANSPORTER (EUROFUNG)"/>
    <property type="match status" value="1"/>
</dbReference>
<dbReference type="InterPro" id="IPR020846">
    <property type="entry name" value="MFS_dom"/>
</dbReference>
<feature type="transmembrane region" description="Helical" evidence="6">
    <location>
        <begin position="407"/>
        <end position="429"/>
    </location>
</feature>
<evidence type="ECO:0000256" key="5">
    <source>
        <dbReference type="SAM" id="MobiDB-lite"/>
    </source>
</evidence>
<feature type="transmembrane region" description="Helical" evidence="6">
    <location>
        <begin position="336"/>
        <end position="354"/>
    </location>
</feature>
<dbReference type="EMBL" id="JABFCT010000010">
    <property type="protein sequence ID" value="KAF5872284.1"/>
    <property type="molecule type" value="Genomic_DNA"/>
</dbReference>
<evidence type="ECO:0000256" key="2">
    <source>
        <dbReference type="ARBA" id="ARBA00022692"/>
    </source>
</evidence>
<dbReference type="OrthoDB" id="419537at2759"/>
<evidence type="ECO:0000256" key="6">
    <source>
        <dbReference type="SAM" id="Phobius"/>
    </source>
</evidence>
<feature type="transmembrane region" description="Helical" evidence="6">
    <location>
        <begin position="298"/>
        <end position="315"/>
    </location>
</feature>
<comment type="subcellular location">
    <subcellularLocation>
        <location evidence="1">Membrane</location>
        <topology evidence="1">Multi-pass membrane protein</topology>
    </subcellularLocation>
</comment>
<dbReference type="AlphaFoldDB" id="A0A8H6ARQ1"/>
<dbReference type="GO" id="GO:0000329">
    <property type="term" value="C:fungal-type vacuole membrane"/>
    <property type="evidence" value="ECO:0007669"/>
    <property type="project" value="TreeGrafter"/>
</dbReference>
<keyword evidence="9" id="KW-1185">Reference proteome</keyword>
<feature type="transmembrane region" description="Helical" evidence="6">
    <location>
        <begin position="207"/>
        <end position="225"/>
    </location>
</feature>
<reference evidence="8 9" key="1">
    <citation type="journal article" date="2020" name="Phytopathology">
        <title>A high-quality genome resource of Botrytis fragariae, a new and rapidly spreading fungal pathogen causing strawberry gray mold in the U.S.A.</title>
        <authorList>
            <person name="Wu Y."/>
            <person name="Saski C.A."/>
            <person name="Schnabel G."/>
            <person name="Xiao S."/>
            <person name="Hu M."/>
        </authorList>
    </citation>
    <scope>NUCLEOTIDE SEQUENCE [LARGE SCALE GENOMIC DNA]</scope>
    <source>
        <strain evidence="8 9">BVB16</strain>
    </source>
</reference>
<dbReference type="InterPro" id="IPR036259">
    <property type="entry name" value="MFS_trans_sf"/>
</dbReference>
<dbReference type="PANTHER" id="PTHR23501">
    <property type="entry name" value="MAJOR FACILITATOR SUPERFAMILY"/>
    <property type="match status" value="1"/>
</dbReference>
<keyword evidence="2 6" id="KW-0812">Transmembrane</keyword>
<dbReference type="GeneID" id="59259712"/>
<comment type="caution">
    <text evidence="8">The sequence shown here is derived from an EMBL/GenBank/DDBJ whole genome shotgun (WGS) entry which is preliminary data.</text>
</comment>
<feature type="transmembrane region" description="Helical" evidence="6">
    <location>
        <begin position="441"/>
        <end position="464"/>
    </location>
</feature>